<accession>A0ABR5PEH2</accession>
<dbReference type="Proteomes" id="UP000051977">
    <property type="component" value="Unassembled WGS sequence"/>
</dbReference>
<dbReference type="Pfam" id="PF00011">
    <property type="entry name" value="HSP20"/>
    <property type="match status" value="1"/>
</dbReference>
<comment type="caution">
    <text evidence="4">The sequence shown here is derived from an EMBL/GenBank/DDBJ whole genome shotgun (WGS) entry which is preliminary data.</text>
</comment>
<evidence type="ECO:0000256" key="2">
    <source>
        <dbReference type="RuleBase" id="RU003616"/>
    </source>
</evidence>
<keyword evidence="5" id="KW-1185">Reference proteome</keyword>
<dbReference type="PROSITE" id="PS01031">
    <property type="entry name" value="SHSP"/>
    <property type="match status" value="1"/>
</dbReference>
<proteinExistence type="inferred from homology"/>
<gene>
    <name evidence="4" type="ORF">FD12_GL001596</name>
</gene>
<dbReference type="InterPro" id="IPR002068">
    <property type="entry name" value="A-crystallin/Hsp20_dom"/>
</dbReference>
<evidence type="ECO:0000256" key="1">
    <source>
        <dbReference type="PROSITE-ProRule" id="PRU00285"/>
    </source>
</evidence>
<evidence type="ECO:0000313" key="4">
    <source>
        <dbReference type="EMBL" id="KRL17470.1"/>
    </source>
</evidence>
<evidence type="ECO:0000313" key="5">
    <source>
        <dbReference type="Proteomes" id="UP000051977"/>
    </source>
</evidence>
<protein>
    <submittedName>
        <fullName evidence="4">Spore protein SP21 domain protein</fullName>
    </submittedName>
</protein>
<dbReference type="InterPro" id="IPR008978">
    <property type="entry name" value="HSP20-like_chaperone"/>
</dbReference>
<evidence type="ECO:0000259" key="3">
    <source>
        <dbReference type="PROSITE" id="PS01031"/>
    </source>
</evidence>
<dbReference type="Gene3D" id="2.60.40.790">
    <property type="match status" value="1"/>
</dbReference>
<dbReference type="SUPFAM" id="SSF49764">
    <property type="entry name" value="HSP20-like chaperones"/>
    <property type="match status" value="1"/>
</dbReference>
<sequence>MLIHATKEIGIMANELMNRFNVDPFFDQMARRFFSPSDVDNDYMVQGNLKTDITENDKDYTLKVDVPGIDKKNIHLVYQNDNLALSIDQAQESEKKDEQGRVIASERSHGVMSRTYELPGVDRDNISAQVNDGVLTVTLPKAAESEDSNNQIEIQ</sequence>
<reference evidence="4 5" key="1">
    <citation type="journal article" date="2015" name="Genome Announc.">
        <title>Expanding the biotechnology potential of lactobacilli through comparative genomics of 213 strains and associated genera.</title>
        <authorList>
            <person name="Sun Z."/>
            <person name="Harris H.M."/>
            <person name="McCann A."/>
            <person name="Guo C."/>
            <person name="Argimon S."/>
            <person name="Zhang W."/>
            <person name="Yang X."/>
            <person name="Jeffery I.B."/>
            <person name="Cooney J.C."/>
            <person name="Kagawa T.F."/>
            <person name="Liu W."/>
            <person name="Song Y."/>
            <person name="Salvetti E."/>
            <person name="Wrobel A."/>
            <person name="Rasinkangas P."/>
            <person name="Parkhill J."/>
            <person name="Rea M.C."/>
            <person name="O'Sullivan O."/>
            <person name="Ritari J."/>
            <person name="Douillard F.P."/>
            <person name="Paul Ross R."/>
            <person name="Yang R."/>
            <person name="Briner A.E."/>
            <person name="Felis G.E."/>
            <person name="de Vos W.M."/>
            <person name="Barrangou R."/>
            <person name="Klaenhammer T.R."/>
            <person name="Caufield P.W."/>
            <person name="Cui Y."/>
            <person name="Zhang H."/>
            <person name="O'Toole P.W."/>
        </authorList>
    </citation>
    <scope>NUCLEOTIDE SEQUENCE [LARGE SCALE GENOMIC DNA]</scope>
    <source>
        <strain evidence="4 5">DSM 19907</strain>
    </source>
</reference>
<comment type="similarity">
    <text evidence="1 2">Belongs to the small heat shock protein (HSP20) family.</text>
</comment>
<dbReference type="CDD" id="cd06471">
    <property type="entry name" value="ACD_LpsHSP_like"/>
    <property type="match status" value="1"/>
</dbReference>
<feature type="domain" description="SHSP" evidence="3">
    <location>
        <begin position="42"/>
        <end position="155"/>
    </location>
</feature>
<dbReference type="EMBL" id="AZEI01000022">
    <property type="protein sequence ID" value="KRL17470.1"/>
    <property type="molecule type" value="Genomic_DNA"/>
</dbReference>
<organism evidence="4 5">
    <name type="scientific">Lentilactobacillus rapi DSM 19907 = JCM 15042</name>
    <dbReference type="NCBI Taxonomy" id="1423795"/>
    <lineage>
        <taxon>Bacteria</taxon>
        <taxon>Bacillati</taxon>
        <taxon>Bacillota</taxon>
        <taxon>Bacilli</taxon>
        <taxon>Lactobacillales</taxon>
        <taxon>Lactobacillaceae</taxon>
        <taxon>Lentilactobacillus</taxon>
    </lineage>
</organism>
<name>A0ABR5PEH2_9LACO</name>
<dbReference type="PANTHER" id="PTHR11527">
    <property type="entry name" value="HEAT-SHOCK PROTEIN 20 FAMILY MEMBER"/>
    <property type="match status" value="1"/>
</dbReference>
<dbReference type="InterPro" id="IPR031107">
    <property type="entry name" value="Small_HSP"/>
</dbReference>